<keyword evidence="3" id="KW-1185">Reference proteome</keyword>
<gene>
    <name evidence="2" type="ORF">COCON_G00114550</name>
</gene>
<sequence length="206" mass="22126">MLSLSSTDGASLWQPSSKGRLITRETFHVWDGEVERAPVPGTARPDPVPFTAPSRRVCPAAAVRRRDGALTASLETQRSLVSKAAAQFTRGGCTGLGAGPFRDSVPAYAFAYSIRPDRSSDTPAADERGLGRAAGLERGSDGAVPRRAANTRRNQGGAARSRDTPVVSLTFPHVFPSNDRDQSFCTPARHSPTEVRSQEHSFLQPR</sequence>
<dbReference type="EMBL" id="JAFJMO010000008">
    <property type="protein sequence ID" value="KAJ8268848.1"/>
    <property type="molecule type" value="Genomic_DNA"/>
</dbReference>
<reference evidence="2" key="1">
    <citation type="journal article" date="2023" name="Science">
        <title>Genome structures resolve the early diversification of teleost fishes.</title>
        <authorList>
            <person name="Parey E."/>
            <person name="Louis A."/>
            <person name="Montfort J."/>
            <person name="Bouchez O."/>
            <person name="Roques C."/>
            <person name="Iampietro C."/>
            <person name="Lluch J."/>
            <person name="Castinel A."/>
            <person name="Donnadieu C."/>
            <person name="Desvignes T."/>
            <person name="Floi Bucao C."/>
            <person name="Jouanno E."/>
            <person name="Wen M."/>
            <person name="Mejri S."/>
            <person name="Dirks R."/>
            <person name="Jansen H."/>
            <person name="Henkel C."/>
            <person name="Chen W.J."/>
            <person name="Zahm M."/>
            <person name="Cabau C."/>
            <person name="Klopp C."/>
            <person name="Thompson A.W."/>
            <person name="Robinson-Rechavi M."/>
            <person name="Braasch I."/>
            <person name="Lecointre G."/>
            <person name="Bobe J."/>
            <person name="Postlethwait J.H."/>
            <person name="Berthelot C."/>
            <person name="Roest Crollius H."/>
            <person name="Guiguen Y."/>
        </authorList>
    </citation>
    <scope>NUCLEOTIDE SEQUENCE</scope>
    <source>
        <tissue evidence="2">Blood</tissue>
    </source>
</reference>
<evidence type="ECO:0000256" key="1">
    <source>
        <dbReference type="SAM" id="MobiDB-lite"/>
    </source>
</evidence>
<name>A0A9Q1DFP1_CONCO</name>
<organism evidence="2 3">
    <name type="scientific">Conger conger</name>
    <name type="common">Conger eel</name>
    <name type="synonym">Muraena conger</name>
    <dbReference type="NCBI Taxonomy" id="82655"/>
    <lineage>
        <taxon>Eukaryota</taxon>
        <taxon>Metazoa</taxon>
        <taxon>Chordata</taxon>
        <taxon>Craniata</taxon>
        <taxon>Vertebrata</taxon>
        <taxon>Euteleostomi</taxon>
        <taxon>Actinopterygii</taxon>
        <taxon>Neopterygii</taxon>
        <taxon>Teleostei</taxon>
        <taxon>Anguilliformes</taxon>
        <taxon>Congridae</taxon>
        <taxon>Conger</taxon>
    </lineage>
</organism>
<evidence type="ECO:0000313" key="3">
    <source>
        <dbReference type="Proteomes" id="UP001152803"/>
    </source>
</evidence>
<feature type="region of interest" description="Disordered" evidence="1">
    <location>
        <begin position="116"/>
        <end position="206"/>
    </location>
</feature>
<feature type="compositionally biased region" description="Basic and acidic residues" evidence="1">
    <location>
        <begin position="116"/>
        <end position="130"/>
    </location>
</feature>
<evidence type="ECO:0000313" key="2">
    <source>
        <dbReference type="EMBL" id="KAJ8268848.1"/>
    </source>
</evidence>
<proteinExistence type="predicted"/>
<accession>A0A9Q1DFP1</accession>
<protein>
    <submittedName>
        <fullName evidence="2">Uncharacterized protein</fullName>
    </submittedName>
</protein>
<dbReference type="AlphaFoldDB" id="A0A9Q1DFP1"/>
<dbReference type="Proteomes" id="UP001152803">
    <property type="component" value="Unassembled WGS sequence"/>
</dbReference>
<comment type="caution">
    <text evidence="2">The sequence shown here is derived from an EMBL/GenBank/DDBJ whole genome shotgun (WGS) entry which is preliminary data.</text>
</comment>